<dbReference type="NCBIfam" id="TIGR00014">
    <property type="entry name" value="arsC"/>
    <property type="match status" value="1"/>
</dbReference>
<protein>
    <recommendedName>
        <fullName evidence="4">Arsenate reductase</fullName>
        <ecNumber evidence="4">1.20.4.1</ecNumber>
    </recommendedName>
</protein>
<dbReference type="GO" id="GO:0008794">
    <property type="term" value="F:arsenate reductase (glutaredoxin) activity"/>
    <property type="evidence" value="ECO:0007669"/>
    <property type="project" value="UniProtKB-UniRule"/>
</dbReference>
<dbReference type="OrthoDB" id="9790554at2"/>
<dbReference type="Proteomes" id="UP000248330">
    <property type="component" value="Unassembled WGS sequence"/>
</dbReference>
<dbReference type="CDD" id="cd03034">
    <property type="entry name" value="ArsC_ArsC"/>
    <property type="match status" value="1"/>
</dbReference>
<dbReference type="PANTHER" id="PTHR30041">
    <property type="entry name" value="ARSENATE REDUCTASE"/>
    <property type="match status" value="1"/>
</dbReference>
<dbReference type="Pfam" id="PF03960">
    <property type="entry name" value="ArsC"/>
    <property type="match status" value="1"/>
</dbReference>
<evidence type="ECO:0000256" key="1">
    <source>
        <dbReference type="ARBA" id="ARBA00007198"/>
    </source>
</evidence>
<evidence type="ECO:0000256" key="2">
    <source>
        <dbReference type="ARBA" id="ARBA00023002"/>
    </source>
</evidence>
<sequence>MRDGILHNPRCSKSRETLNLLRDRGVDLPVIEYLQTPPTKAELAEICRLLGVKPLQLVRTKEALFAELGLGKDNGYSDAQWLAVLAEHPKLLERPIVIHKGRAAIGRPPEQVLALFDGR</sequence>
<dbReference type="PANTHER" id="PTHR30041:SF4">
    <property type="entry name" value="ARSENATE REDUCTASE"/>
    <property type="match status" value="1"/>
</dbReference>
<dbReference type="SUPFAM" id="SSF52833">
    <property type="entry name" value="Thioredoxin-like"/>
    <property type="match status" value="1"/>
</dbReference>
<comment type="similarity">
    <text evidence="1 3 4">Belongs to the ArsC family.</text>
</comment>
<gene>
    <name evidence="5" type="ORF">C8D93_11057</name>
</gene>
<name>A0A318E830_9GAMM</name>
<evidence type="ECO:0000313" key="6">
    <source>
        <dbReference type="Proteomes" id="UP000248330"/>
    </source>
</evidence>
<dbReference type="AlphaFoldDB" id="A0A318E830"/>
<dbReference type="InterPro" id="IPR006660">
    <property type="entry name" value="Arsenate_reductase-like"/>
</dbReference>
<keyword evidence="6" id="KW-1185">Reference proteome</keyword>
<comment type="catalytic activity">
    <reaction evidence="4">
        <text>[glutaredoxin]-dithiol + arsenate + glutathione + H(+) = glutathionyl-S-S-[glutaredoxin] + arsenite + H2O</text>
        <dbReference type="Rhea" id="RHEA:22016"/>
        <dbReference type="Rhea" id="RHEA-COMP:10729"/>
        <dbReference type="Rhea" id="RHEA-COMP:17668"/>
        <dbReference type="ChEBI" id="CHEBI:15377"/>
        <dbReference type="ChEBI" id="CHEBI:15378"/>
        <dbReference type="ChEBI" id="CHEBI:29242"/>
        <dbReference type="ChEBI" id="CHEBI:29950"/>
        <dbReference type="ChEBI" id="CHEBI:48597"/>
        <dbReference type="ChEBI" id="CHEBI:57925"/>
        <dbReference type="ChEBI" id="CHEBI:146199"/>
        <dbReference type="EC" id="1.20.4.1"/>
    </reaction>
</comment>
<dbReference type="InterPro" id="IPR036249">
    <property type="entry name" value="Thioredoxin-like_sf"/>
</dbReference>
<keyword evidence="2 4" id="KW-0560">Oxidoreductase</keyword>
<accession>A0A318E830</accession>
<dbReference type="EC" id="1.20.4.1" evidence="4"/>
<proteinExistence type="inferred from homology"/>
<comment type="caution">
    <text evidence="5">The sequence shown here is derived from an EMBL/GenBank/DDBJ whole genome shotgun (WGS) entry which is preliminary data.</text>
</comment>
<dbReference type="PROSITE" id="PS51353">
    <property type="entry name" value="ARSC"/>
    <property type="match status" value="1"/>
</dbReference>
<evidence type="ECO:0000256" key="4">
    <source>
        <dbReference type="RuleBase" id="RU362029"/>
    </source>
</evidence>
<dbReference type="InterPro" id="IPR006659">
    <property type="entry name" value="Arsenate_reductase"/>
</dbReference>
<reference evidence="5 6" key="1">
    <citation type="submission" date="2018-04" db="EMBL/GenBank/DDBJ databases">
        <title>Genomic Encyclopedia of Type Strains, Phase IV (KMG-IV): sequencing the most valuable type-strain genomes for metagenomic binning, comparative biology and taxonomic classification.</title>
        <authorList>
            <person name="Goeker M."/>
        </authorList>
    </citation>
    <scope>NUCLEOTIDE SEQUENCE [LARGE SCALE GENOMIC DNA]</scope>
    <source>
        <strain evidence="5 6">DSM 104150</strain>
    </source>
</reference>
<dbReference type="RefSeq" id="WP_110266280.1">
    <property type="nucleotide sequence ID" value="NZ_CAWNXA010000010.1"/>
</dbReference>
<dbReference type="EMBL" id="QICN01000010">
    <property type="protein sequence ID" value="PXV65239.1"/>
    <property type="molecule type" value="Genomic_DNA"/>
</dbReference>
<evidence type="ECO:0000313" key="5">
    <source>
        <dbReference type="EMBL" id="PXV65239.1"/>
    </source>
</evidence>
<dbReference type="Gene3D" id="3.40.30.10">
    <property type="entry name" value="Glutaredoxin"/>
    <property type="match status" value="1"/>
</dbReference>
<organism evidence="5 6">
    <name type="scientific">Sinimarinibacterium flocculans</name>
    <dbReference type="NCBI Taxonomy" id="985250"/>
    <lineage>
        <taxon>Bacteria</taxon>
        <taxon>Pseudomonadati</taxon>
        <taxon>Pseudomonadota</taxon>
        <taxon>Gammaproteobacteria</taxon>
        <taxon>Nevskiales</taxon>
        <taxon>Nevskiaceae</taxon>
        <taxon>Sinimarinibacterium</taxon>
    </lineage>
</organism>
<evidence type="ECO:0000256" key="3">
    <source>
        <dbReference type="PROSITE-ProRule" id="PRU01282"/>
    </source>
</evidence>